<dbReference type="EMBL" id="JAADJZ010000006">
    <property type="protein sequence ID" value="KAF2873960.1"/>
    <property type="molecule type" value="Genomic_DNA"/>
</dbReference>
<name>A0A7C8M8U2_9PLEO</name>
<evidence type="ECO:0000313" key="2">
    <source>
        <dbReference type="EMBL" id="KAF2873960.1"/>
    </source>
</evidence>
<dbReference type="Proteomes" id="UP000481861">
    <property type="component" value="Unassembled WGS sequence"/>
</dbReference>
<sequence>MSENNASLQQMDKLDLPVPRIKSRHKIKWPEPRPRGQLLEPEFFKIEVKPQDLSENFEVQVRIAGHLPKSVTLDGSNHHLRPGTLLGLPTMKLWLLKSVVEEKQRCAHLPTNSKCDAEGATCYLLEYTKGSERILAGAVPMIWKESLVMGIQTAKMRQYGYQVRFIGSEGKDRSMDDDGCIEEREKRETDAGDDCN</sequence>
<gene>
    <name evidence="2" type="ORF">BDV95DRAFT_317592</name>
</gene>
<keyword evidence="3" id="KW-1185">Reference proteome</keyword>
<comment type="caution">
    <text evidence="2">The sequence shown here is derived from an EMBL/GenBank/DDBJ whole genome shotgun (WGS) entry which is preliminary data.</text>
</comment>
<evidence type="ECO:0000313" key="3">
    <source>
        <dbReference type="Proteomes" id="UP000481861"/>
    </source>
</evidence>
<reference evidence="2 3" key="1">
    <citation type="submission" date="2020-01" db="EMBL/GenBank/DDBJ databases">
        <authorList>
            <consortium name="DOE Joint Genome Institute"/>
            <person name="Haridas S."/>
            <person name="Albert R."/>
            <person name="Binder M."/>
            <person name="Bloem J."/>
            <person name="Labutti K."/>
            <person name="Salamov A."/>
            <person name="Andreopoulos B."/>
            <person name="Baker S.E."/>
            <person name="Barry K."/>
            <person name="Bills G."/>
            <person name="Bluhm B.H."/>
            <person name="Cannon C."/>
            <person name="Castanera R."/>
            <person name="Culley D.E."/>
            <person name="Daum C."/>
            <person name="Ezra D."/>
            <person name="Gonzalez J.B."/>
            <person name="Henrissat B."/>
            <person name="Kuo A."/>
            <person name="Liang C."/>
            <person name="Lipzen A."/>
            <person name="Lutzoni F."/>
            <person name="Magnuson J."/>
            <person name="Mondo S."/>
            <person name="Nolan M."/>
            <person name="Ohm R."/>
            <person name="Pangilinan J."/>
            <person name="Park H.-J.H."/>
            <person name="Ramirez L."/>
            <person name="Alfaro M."/>
            <person name="Sun H."/>
            <person name="Tritt A."/>
            <person name="Yoshinaga Y."/>
            <person name="Zwiers L.-H.L."/>
            <person name="Turgeon B.G."/>
            <person name="Goodwin S.B."/>
            <person name="Spatafora J.W."/>
            <person name="Crous P.W."/>
            <person name="Grigoriev I.V."/>
        </authorList>
    </citation>
    <scope>NUCLEOTIDE SEQUENCE [LARGE SCALE GENOMIC DNA]</scope>
    <source>
        <strain evidence="2 3">CBS 611.86</strain>
    </source>
</reference>
<feature type="region of interest" description="Disordered" evidence="1">
    <location>
        <begin position="171"/>
        <end position="196"/>
    </location>
</feature>
<evidence type="ECO:0000256" key="1">
    <source>
        <dbReference type="SAM" id="MobiDB-lite"/>
    </source>
</evidence>
<protein>
    <submittedName>
        <fullName evidence="2">Uncharacterized protein</fullName>
    </submittedName>
</protein>
<dbReference type="AlphaFoldDB" id="A0A7C8M8U2"/>
<organism evidence="2 3">
    <name type="scientific">Massariosphaeria phaeospora</name>
    <dbReference type="NCBI Taxonomy" id="100035"/>
    <lineage>
        <taxon>Eukaryota</taxon>
        <taxon>Fungi</taxon>
        <taxon>Dikarya</taxon>
        <taxon>Ascomycota</taxon>
        <taxon>Pezizomycotina</taxon>
        <taxon>Dothideomycetes</taxon>
        <taxon>Pleosporomycetidae</taxon>
        <taxon>Pleosporales</taxon>
        <taxon>Pleosporales incertae sedis</taxon>
        <taxon>Massariosphaeria</taxon>
    </lineage>
</organism>
<feature type="compositionally biased region" description="Basic and acidic residues" evidence="1">
    <location>
        <begin position="171"/>
        <end position="190"/>
    </location>
</feature>
<accession>A0A7C8M8U2</accession>
<proteinExistence type="predicted"/>